<organism evidence="1 2">
    <name type="scientific">Poseidonibacter ostreae</name>
    <dbReference type="NCBI Taxonomy" id="2654171"/>
    <lineage>
        <taxon>Bacteria</taxon>
        <taxon>Pseudomonadati</taxon>
        <taxon>Campylobacterota</taxon>
        <taxon>Epsilonproteobacteria</taxon>
        <taxon>Campylobacterales</taxon>
        <taxon>Arcobacteraceae</taxon>
        <taxon>Poseidonibacter</taxon>
    </lineage>
</organism>
<accession>A0A6L4WX05</accession>
<evidence type="ECO:0000313" key="1">
    <source>
        <dbReference type="EMBL" id="KAB7891389.1"/>
    </source>
</evidence>
<gene>
    <name evidence="1" type="ORF">GBG19_00705</name>
</gene>
<dbReference type="Proteomes" id="UP000472839">
    <property type="component" value="Unassembled WGS sequence"/>
</dbReference>
<dbReference type="RefSeq" id="WP_152279492.1">
    <property type="nucleotide sequence ID" value="NZ_WFKK01000001.1"/>
</dbReference>
<name>A0A6L4WX05_9BACT</name>
<protein>
    <submittedName>
        <fullName evidence="1">Uncharacterized protein</fullName>
    </submittedName>
</protein>
<reference evidence="1 2" key="1">
    <citation type="submission" date="2019-10" db="EMBL/GenBank/DDBJ databases">
        <title>Poseidonibacter ostreae sp. nov., isolated from the gut of the Ostrea denselamellosa.</title>
        <authorList>
            <person name="Choi A."/>
        </authorList>
    </citation>
    <scope>NUCLEOTIDE SEQUENCE [LARGE SCALE GENOMIC DNA]</scope>
    <source>
        <strain evidence="1 2">SJOD-M-33</strain>
    </source>
</reference>
<dbReference type="EMBL" id="WFKK01000001">
    <property type="protein sequence ID" value="KAB7891389.1"/>
    <property type="molecule type" value="Genomic_DNA"/>
</dbReference>
<sequence>MTINLEKKLKKCYGYSEITAKTDIYDDDYNASEVFNNEELSLCALYEIIIHDNDKYDMQEKEENKIFTSLKKEWDKLSNQLKEEAKRIDKEISNM</sequence>
<dbReference type="AlphaFoldDB" id="A0A6L4WX05"/>
<evidence type="ECO:0000313" key="2">
    <source>
        <dbReference type="Proteomes" id="UP000472839"/>
    </source>
</evidence>
<proteinExistence type="predicted"/>
<comment type="caution">
    <text evidence="1">The sequence shown here is derived from an EMBL/GenBank/DDBJ whole genome shotgun (WGS) entry which is preliminary data.</text>
</comment>